<organism evidence="1">
    <name type="scientific">Streptomyces sp. R35</name>
    <dbReference type="NCBI Taxonomy" id="3238630"/>
    <lineage>
        <taxon>Bacteria</taxon>
        <taxon>Bacillati</taxon>
        <taxon>Actinomycetota</taxon>
        <taxon>Actinomycetes</taxon>
        <taxon>Kitasatosporales</taxon>
        <taxon>Streptomycetaceae</taxon>
        <taxon>Streptomyces</taxon>
    </lineage>
</organism>
<dbReference type="AlphaFoldDB" id="A0AB39SR02"/>
<dbReference type="RefSeq" id="WP_369264993.1">
    <property type="nucleotide sequence ID" value="NZ_CP163440.1"/>
</dbReference>
<reference evidence="1" key="1">
    <citation type="submission" date="2024-07" db="EMBL/GenBank/DDBJ databases">
        <authorList>
            <person name="Yu S.T."/>
        </authorList>
    </citation>
    <scope>NUCLEOTIDE SEQUENCE</scope>
    <source>
        <strain evidence="1">R35</strain>
    </source>
</reference>
<dbReference type="EMBL" id="CP163440">
    <property type="protein sequence ID" value="XDQ68165.1"/>
    <property type="molecule type" value="Genomic_DNA"/>
</dbReference>
<protein>
    <submittedName>
        <fullName evidence="1">Uncharacterized protein</fullName>
    </submittedName>
</protein>
<sequence>MSRIRPTRSEQMALATAALGAVVSGAVRSLTAWLLNQIFG</sequence>
<gene>
    <name evidence="1" type="ORF">AB5J50_49075</name>
</gene>
<name>A0AB39SR02_9ACTN</name>
<proteinExistence type="predicted"/>
<evidence type="ECO:0000313" key="1">
    <source>
        <dbReference type="EMBL" id="XDQ68165.1"/>
    </source>
</evidence>
<accession>A0AB39SR02</accession>